<sequence length="82" mass="8744">MKTVHEAATFCLGLDSRGHPVYDCTVGAVVERSIPAQNNSLCDPQIVVLGLGIQHKALVDTGENPNLGQIFESNDTPAIEAR</sequence>
<accession>A0A2H1WCW6</accession>
<organism evidence="1">
    <name type="scientific">Spodoptera frugiperda</name>
    <name type="common">Fall armyworm</name>
    <dbReference type="NCBI Taxonomy" id="7108"/>
    <lineage>
        <taxon>Eukaryota</taxon>
        <taxon>Metazoa</taxon>
        <taxon>Ecdysozoa</taxon>
        <taxon>Arthropoda</taxon>
        <taxon>Hexapoda</taxon>
        <taxon>Insecta</taxon>
        <taxon>Pterygota</taxon>
        <taxon>Neoptera</taxon>
        <taxon>Endopterygota</taxon>
        <taxon>Lepidoptera</taxon>
        <taxon>Glossata</taxon>
        <taxon>Ditrysia</taxon>
        <taxon>Noctuoidea</taxon>
        <taxon>Noctuidae</taxon>
        <taxon>Amphipyrinae</taxon>
        <taxon>Spodoptera</taxon>
    </lineage>
</organism>
<gene>
    <name evidence="1" type="ORF">SFRICE_028502</name>
</gene>
<dbReference type="EMBL" id="ODYU01007802">
    <property type="protein sequence ID" value="SOQ50877.1"/>
    <property type="molecule type" value="Genomic_DNA"/>
</dbReference>
<evidence type="ECO:0000313" key="1">
    <source>
        <dbReference type="EMBL" id="SOQ50877.1"/>
    </source>
</evidence>
<reference evidence="1" key="1">
    <citation type="submission" date="2016-07" db="EMBL/GenBank/DDBJ databases">
        <authorList>
            <person name="Bretaudeau A."/>
        </authorList>
    </citation>
    <scope>NUCLEOTIDE SEQUENCE</scope>
    <source>
        <strain evidence="1">Rice</strain>
        <tissue evidence="1">Whole body</tissue>
    </source>
</reference>
<protein>
    <submittedName>
        <fullName evidence="1">SFRICE_028502</fullName>
    </submittedName>
</protein>
<proteinExistence type="predicted"/>
<name>A0A2H1WCW6_SPOFR</name>
<dbReference type="AlphaFoldDB" id="A0A2H1WCW6"/>